<dbReference type="STRING" id="1231392.OCGS_1200"/>
<dbReference type="Proteomes" id="UP000006765">
    <property type="component" value="Unassembled WGS sequence"/>
</dbReference>
<dbReference type="InterPro" id="IPR003833">
    <property type="entry name" value="CT_C_D"/>
</dbReference>
<keyword evidence="3" id="KW-0067">ATP-binding</keyword>
<dbReference type="InterPro" id="IPR029000">
    <property type="entry name" value="Cyclophilin-like_dom_sf"/>
</dbReference>
<sequence length="248" mass="26281">MNDGAGDDFPNIIPLGLDGMLVRFADTLSDSGNRAALAFRGVVDGAGIRGIRETSTSLASTFIAFDPVALSHDRLHATLRELLAGRDWSDAPLPGGRTRWTVPVCFEGACAPQLADAAALAGVSPDRAVRDLTARPLRALALGYAPGQAYLGTLDANWNLDRQSALTRSVPLGAVIVAVRQVIMFATSGPTGWRQVGLTRFRCFRPDHGERPIPLAPGDEVRLRAVSEDEMQRLAGQPDAGATSEALA</sequence>
<keyword evidence="7" id="KW-1185">Reference proteome</keyword>
<dbReference type="OrthoDB" id="9778567at2"/>
<reference evidence="6 7" key="1">
    <citation type="journal article" date="2012" name="J. Bacteriol.">
        <title>Draft Genome Sequence of Oceaniovalibus guishaninsula JLT2003T.</title>
        <authorList>
            <person name="Tang K."/>
            <person name="Liu K."/>
            <person name="Jiao N."/>
        </authorList>
    </citation>
    <scope>NUCLEOTIDE SEQUENCE [LARGE SCALE GENOMIC DNA]</scope>
    <source>
        <strain evidence="6 7">JLT2003</strain>
    </source>
</reference>
<feature type="domain" description="Carboxyltransferase" evidence="5">
    <location>
        <begin position="10"/>
        <end position="215"/>
    </location>
</feature>
<name>K2HCM7_9RHOB</name>
<dbReference type="Gene3D" id="2.40.100.10">
    <property type="entry name" value="Cyclophilin-like"/>
    <property type="match status" value="1"/>
</dbReference>
<proteinExistence type="predicted"/>
<dbReference type="RefSeq" id="WP_007426352.1">
    <property type="nucleotide sequence ID" value="NZ_AMGO01000021.1"/>
</dbReference>
<feature type="region of interest" description="Disordered" evidence="4">
    <location>
        <begin position="227"/>
        <end position="248"/>
    </location>
</feature>
<dbReference type="AlphaFoldDB" id="K2HCM7"/>
<comment type="caution">
    <text evidence="6">The sequence shown here is derived from an EMBL/GenBank/DDBJ whole genome shotgun (WGS) entry which is preliminary data.</text>
</comment>
<accession>K2HCM7</accession>
<dbReference type="GO" id="GO:0016787">
    <property type="term" value="F:hydrolase activity"/>
    <property type="evidence" value="ECO:0007669"/>
    <property type="project" value="UniProtKB-KW"/>
</dbReference>
<evidence type="ECO:0000256" key="1">
    <source>
        <dbReference type="ARBA" id="ARBA00022741"/>
    </source>
</evidence>
<dbReference type="Pfam" id="PF02682">
    <property type="entry name" value="CT_C_D"/>
    <property type="match status" value="1"/>
</dbReference>
<dbReference type="EMBL" id="AMGO01000021">
    <property type="protein sequence ID" value="EKE44362.1"/>
    <property type="molecule type" value="Genomic_DNA"/>
</dbReference>
<dbReference type="SMART" id="SM00796">
    <property type="entry name" value="AHS1"/>
    <property type="match status" value="1"/>
</dbReference>
<dbReference type="GO" id="GO:0005524">
    <property type="term" value="F:ATP binding"/>
    <property type="evidence" value="ECO:0007669"/>
    <property type="project" value="UniProtKB-KW"/>
</dbReference>
<organism evidence="6 7">
    <name type="scientific">Oceaniovalibus guishaninsula JLT2003</name>
    <dbReference type="NCBI Taxonomy" id="1231392"/>
    <lineage>
        <taxon>Bacteria</taxon>
        <taxon>Pseudomonadati</taxon>
        <taxon>Pseudomonadota</taxon>
        <taxon>Alphaproteobacteria</taxon>
        <taxon>Rhodobacterales</taxon>
        <taxon>Roseobacteraceae</taxon>
        <taxon>Oceaniovalibus</taxon>
    </lineage>
</organism>
<dbReference type="SUPFAM" id="SSF160467">
    <property type="entry name" value="PH0987 N-terminal domain-like"/>
    <property type="match status" value="1"/>
</dbReference>
<keyword evidence="1" id="KW-0547">Nucleotide-binding</keyword>
<evidence type="ECO:0000259" key="5">
    <source>
        <dbReference type="SMART" id="SM00796"/>
    </source>
</evidence>
<evidence type="ECO:0000256" key="4">
    <source>
        <dbReference type="SAM" id="MobiDB-lite"/>
    </source>
</evidence>
<protein>
    <submittedName>
        <fullName evidence="6">Allophanate hydrolase family protein</fullName>
    </submittedName>
</protein>
<dbReference type="Gene3D" id="3.30.1360.40">
    <property type="match status" value="1"/>
</dbReference>
<evidence type="ECO:0000256" key="3">
    <source>
        <dbReference type="ARBA" id="ARBA00022840"/>
    </source>
</evidence>
<evidence type="ECO:0000313" key="6">
    <source>
        <dbReference type="EMBL" id="EKE44362.1"/>
    </source>
</evidence>
<evidence type="ECO:0000256" key="2">
    <source>
        <dbReference type="ARBA" id="ARBA00022801"/>
    </source>
</evidence>
<evidence type="ECO:0000313" key="7">
    <source>
        <dbReference type="Proteomes" id="UP000006765"/>
    </source>
</evidence>
<dbReference type="eggNOG" id="COG2049">
    <property type="taxonomic scope" value="Bacteria"/>
</dbReference>
<gene>
    <name evidence="6" type="ORF">OCGS_1200</name>
</gene>
<dbReference type="PANTHER" id="PTHR34698:SF2">
    <property type="entry name" value="5-OXOPROLINASE SUBUNIT B"/>
    <property type="match status" value="1"/>
</dbReference>
<dbReference type="SUPFAM" id="SSF50891">
    <property type="entry name" value="Cyclophilin-like"/>
    <property type="match status" value="1"/>
</dbReference>
<keyword evidence="2 6" id="KW-0378">Hydrolase</keyword>
<dbReference type="PANTHER" id="PTHR34698">
    <property type="entry name" value="5-OXOPROLINASE SUBUNIT B"/>
    <property type="match status" value="1"/>
</dbReference>
<dbReference type="InterPro" id="IPR010016">
    <property type="entry name" value="PxpB"/>
</dbReference>